<organism evidence="10 11">
    <name type="scientific">Prymnesium parvum</name>
    <name type="common">Toxic golden alga</name>
    <dbReference type="NCBI Taxonomy" id="97485"/>
    <lineage>
        <taxon>Eukaryota</taxon>
        <taxon>Haptista</taxon>
        <taxon>Haptophyta</taxon>
        <taxon>Prymnesiophyceae</taxon>
        <taxon>Prymnesiales</taxon>
        <taxon>Prymnesiaceae</taxon>
        <taxon>Prymnesium</taxon>
    </lineage>
</organism>
<feature type="binding site" evidence="7">
    <location>
        <begin position="273"/>
        <end position="276"/>
    </location>
    <ligand>
        <name>GTP</name>
        <dbReference type="ChEBI" id="CHEBI:37565"/>
    </ligand>
</feature>
<proteinExistence type="predicted"/>
<feature type="domain" description="RING-type" evidence="9">
    <location>
        <begin position="12"/>
        <end position="63"/>
    </location>
</feature>
<keyword evidence="5 7" id="KW-0342">GTP-binding</keyword>
<dbReference type="AlphaFoldDB" id="A0AB34IHI1"/>
<dbReference type="InterPro" id="IPR001841">
    <property type="entry name" value="Znf_RING"/>
</dbReference>
<dbReference type="PANTHER" id="PTHR10218">
    <property type="entry name" value="GTP-BINDING PROTEIN ALPHA SUBUNIT"/>
    <property type="match status" value="1"/>
</dbReference>
<evidence type="ECO:0000256" key="3">
    <source>
        <dbReference type="ARBA" id="ARBA00022771"/>
    </source>
</evidence>
<dbReference type="SMART" id="SM00275">
    <property type="entry name" value="G_alpha"/>
    <property type="match status" value="1"/>
</dbReference>
<evidence type="ECO:0000256" key="4">
    <source>
        <dbReference type="ARBA" id="ARBA00022833"/>
    </source>
</evidence>
<dbReference type="SMART" id="SM00184">
    <property type="entry name" value="RING"/>
    <property type="match status" value="1"/>
</dbReference>
<evidence type="ECO:0000259" key="9">
    <source>
        <dbReference type="PROSITE" id="PS50089"/>
    </source>
</evidence>
<dbReference type="Gene3D" id="3.40.50.300">
    <property type="entry name" value="P-loop containing nucleotide triphosphate hydrolases"/>
    <property type="match status" value="1"/>
</dbReference>
<evidence type="ECO:0000256" key="1">
    <source>
        <dbReference type="ARBA" id="ARBA00022723"/>
    </source>
</evidence>
<dbReference type="PROSITE" id="PS00518">
    <property type="entry name" value="ZF_RING_1"/>
    <property type="match status" value="1"/>
</dbReference>
<dbReference type="GO" id="GO:0005737">
    <property type="term" value="C:cytoplasm"/>
    <property type="evidence" value="ECO:0007669"/>
    <property type="project" value="TreeGrafter"/>
</dbReference>
<name>A0AB34IHI1_PRYPA</name>
<keyword evidence="11" id="KW-1185">Reference proteome</keyword>
<keyword evidence="3 8" id="KW-0863">Zinc-finger</keyword>
<dbReference type="Proteomes" id="UP001515480">
    <property type="component" value="Unassembled WGS sequence"/>
</dbReference>
<dbReference type="SUPFAM" id="SSF57850">
    <property type="entry name" value="RING/U-box"/>
    <property type="match status" value="1"/>
</dbReference>
<dbReference type="GO" id="GO:0001664">
    <property type="term" value="F:G protein-coupled receptor binding"/>
    <property type="evidence" value="ECO:0007669"/>
    <property type="project" value="TreeGrafter"/>
</dbReference>
<evidence type="ECO:0000256" key="7">
    <source>
        <dbReference type="PIRSR" id="PIRSR601019-1"/>
    </source>
</evidence>
<evidence type="ECO:0000256" key="8">
    <source>
        <dbReference type="PROSITE-ProRule" id="PRU00175"/>
    </source>
</evidence>
<dbReference type="FunFam" id="3.40.50.300:FF:000692">
    <property type="entry name" value="Guanine nucleotide-binding protein subunit alpha"/>
    <property type="match status" value="1"/>
</dbReference>
<reference evidence="10 11" key="1">
    <citation type="journal article" date="2024" name="Science">
        <title>Giant polyketide synthase enzymes in the biosynthesis of giant marine polyether toxins.</title>
        <authorList>
            <person name="Fallon T.R."/>
            <person name="Shende V.V."/>
            <person name="Wierzbicki I.H."/>
            <person name="Pendleton A.L."/>
            <person name="Watervoot N.F."/>
            <person name="Auber R.P."/>
            <person name="Gonzalez D.J."/>
            <person name="Wisecaver J.H."/>
            <person name="Moore B.S."/>
        </authorList>
    </citation>
    <scope>NUCLEOTIDE SEQUENCE [LARGE SCALE GENOMIC DNA]</scope>
    <source>
        <strain evidence="10 11">12B1</strain>
    </source>
</reference>
<evidence type="ECO:0000256" key="2">
    <source>
        <dbReference type="ARBA" id="ARBA00022741"/>
    </source>
</evidence>
<dbReference type="PROSITE" id="PS50089">
    <property type="entry name" value="ZF_RING_2"/>
    <property type="match status" value="1"/>
</dbReference>
<dbReference type="InterPro" id="IPR027417">
    <property type="entry name" value="P-loop_NTPase"/>
</dbReference>
<evidence type="ECO:0000256" key="5">
    <source>
        <dbReference type="ARBA" id="ARBA00023134"/>
    </source>
</evidence>
<dbReference type="GO" id="GO:0007188">
    <property type="term" value="P:adenylate cyclase-modulating G protein-coupled receptor signaling pathway"/>
    <property type="evidence" value="ECO:0007669"/>
    <property type="project" value="TreeGrafter"/>
</dbReference>
<dbReference type="InterPro" id="IPR017907">
    <property type="entry name" value="Znf_RING_CS"/>
</dbReference>
<dbReference type="EMBL" id="JBGBPQ010000027">
    <property type="protein sequence ID" value="KAL1498811.1"/>
    <property type="molecule type" value="Genomic_DNA"/>
</dbReference>
<dbReference type="InterPro" id="IPR018957">
    <property type="entry name" value="Znf_C3HC4_RING-type"/>
</dbReference>
<gene>
    <name evidence="10" type="ORF">AB1Y20_014116</name>
</gene>
<protein>
    <recommendedName>
        <fullName evidence="9">RING-type domain-containing protein</fullName>
    </recommendedName>
</protein>
<evidence type="ECO:0000313" key="11">
    <source>
        <dbReference type="Proteomes" id="UP001515480"/>
    </source>
</evidence>
<dbReference type="GO" id="GO:0003924">
    <property type="term" value="F:GTPase activity"/>
    <property type="evidence" value="ECO:0007669"/>
    <property type="project" value="InterPro"/>
</dbReference>
<keyword evidence="1" id="KW-0479">Metal-binding</keyword>
<dbReference type="InterPro" id="IPR001019">
    <property type="entry name" value="Gprotein_alpha_su"/>
</dbReference>
<dbReference type="GO" id="GO:0005525">
    <property type="term" value="F:GTP binding"/>
    <property type="evidence" value="ECO:0007669"/>
    <property type="project" value="UniProtKB-KW"/>
</dbReference>
<feature type="binding site" evidence="7">
    <location>
        <position position="331"/>
    </location>
    <ligand>
        <name>GTP</name>
        <dbReference type="ChEBI" id="CHEBI:37565"/>
    </ligand>
</feature>
<dbReference type="GO" id="GO:0005834">
    <property type="term" value="C:heterotrimeric G-protein complex"/>
    <property type="evidence" value="ECO:0007669"/>
    <property type="project" value="TreeGrafter"/>
</dbReference>
<accession>A0AB34IHI1</accession>
<sequence>MDTPENDDDLVCTICFGSSSCSGRYTGDVLLTQCGHPFCHTCLSAYVDQRRQAKLRITCPVCRQLLTEWELSRVEMVGVQAVSAGDAAPRRLSHRVVLRRNIGRRLEKLRHSVSSLARADDAARTALRLERLADRQIGAQLEEWRWQTERDVPLVLLGPRGAGKDTFLRSFLAHERMEPRGATLRFQIRKTTFALTNPAAIEGGSERKYFHVFDNARALIFMADVSGLARRVAAERTSANQHETTTELDEALLYFDSLMAQHFRSTPVILLLNKMDALEQQLETIPLREVLPAYRGSGSLLSVARYVLSLFVAAAVRTCPNRSVYSFFTMATLGGTFPTEPEFKVWRFAQIISDAHVAITLDANLRSNGLD</sequence>
<dbReference type="PANTHER" id="PTHR10218:SF302">
    <property type="entry name" value="GUANINE NUCLEOTIDE-BINDING PROTEIN ALPHA-5 SUBUNIT"/>
    <property type="match status" value="1"/>
</dbReference>
<keyword evidence="2 7" id="KW-0547">Nucleotide-binding</keyword>
<dbReference type="GO" id="GO:0031683">
    <property type="term" value="F:G-protein beta/gamma-subunit complex binding"/>
    <property type="evidence" value="ECO:0007669"/>
    <property type="project" value="InterPro"/>
</dbReference>
<dbReference type="Pfam" id="PF00503">
    <property type="entry name" value="G-alpha"/>
    <property type="match status" value="1"/>
</dbReference>
<dbReference type="Pfam" id="PF00097">
    <property type="entry name" value="zf-C3HC4"/>
    <property type="match status" value="1"/>
</dbReference>
<evidence type="ECO:0000313" key="10">
    <source>
        <dbReference type="EMBL" id="KAL1498811.1"/>
    </source>
</evidence>
<dbReference type="SUPFAM" id="SSF52540">
    <property type="entry name" value="P-loop containing nucleoside triphosphate hydrolases"/>
    <property type="match status" value="1"/>
</dbReference>
<dbReference type="InterPro" id="IPR013083">
    <property type="entry name" value="Znf_RING/FYVE/PHD"/>
</dbReference>
<comment type="caution">
    <text evidence="10">The sequence shown here is derived from an EMBL/GenBank/DDBJ whole genome shotgun (WGS) entry which is preliminary data.</text>
</comment>
<dbReference type="Gene3D" id="3.30.40.10">
    <property type="entry name" value="Zinc/RING finger domain, C3HC4 (zinc finger)"/>
    <property type="match status" value="1"/>
</dbReference>
<keyword evidence="6" id="KW-0807">Transducer</keyword>
<keyword evidence="4" id="KW-0862">Zinc</keyword>
<evidence type="ECO:0000256" key="6">
    <source>
        <dbReference type="ARBA" id="ARBA00023224"/>
    </source>
</evidence>
<dbReference type="GO" id="GO:0008270">
    <property type="term" value="F:zinc ion binding"/>
    <property type="evidence" value="ECO:0007669"/>
    <property type="project" value="UniProtKB-KW"/>
</dbReference>